<sequence>MSASKEDIEMGSMSDSDDSSIITDYDDPHEIEPTSWLEIVSMFTLPSIRTAQLAKFPLLIFLMLLYCAYYLPLVPVIQQFVDLVDEVQTTSHWTAFERRSADITLDLLQEYMADCQKLFYIMMTNPILMIFVFIDTMDCKRYEIDAKFFVVLSMDITTLLFAKVVLLDCIIATEVIPSMMNESMGMNSLETEFNCTTQGIPSMEYCSLKFYLLMLPDDLMTLIITMIQINVFYTIYAFTLTFLVRRYCRSEFHDCSTFSIIVEMLKNPDAVLARRSACYI</sequence>
<reference evidence="2 3" key="1">
    <citation type="submission" date="2020-04" db="EMBL/GenBank/DDBJ databases">
        <authorList>
            <person name="Laetsch R D."/>
            <person name="Stevens L."/>
            <person name="Kumar S."/>
            <person name="Blaxter L. M."/>
        </authorList>
    </citation>
    <scope>NUCLEOTIDE SEQUENCE [LARGE SCALE GENOMIC DNA]</scope>
</reference>
<name>A0A8S1F3B0_9PELO</name>
<dbReference type="AlphaFoldDB" id="A0A8S1F3B0"/>
<keyword evidence="1" id="KW-0812">Transmembrane</keyword>
<accession>A0A8S1F3B0</accession>
<keyword evidence="3" id="KW-1185">Reference proteome</keyword>
<keyword evidence="1" id="KW-0472">Membrane</keyword>
<evidence type="ECO:0000313" key="3">
    <source>
        <dbReference type="Proteomes" id="UP000494206"/>
    </source>
</evidence>
<dbReference type="Proteomes" id="UP000494206">
    <property type="component" value="Unassembled WGS sequence"/>
</dbReference>
<feature type="transmembrane region" description="Helical" evidence="1">
    <location>
        <begin position="148"/>
        <end position="173"/>
    </location>
</feature>
<feature type="transmembrane region" description="Helical" evidence="1">
    <location>
        <begin position="219"/>
        <end position="244"/>
    </location>
</feature>
<feature type="transmembrane region" description="Helical" evidence="1">
    <location>
        <begin position="118"/>
        <end position="136"/>
    </location>
</feature>
<gene>
    <name evidence="2" type="ORF">CBOVIS_LOCUS7284</name>
</gene>
<feature type="transmembrane region" description="Helical" evidence="1">
    <location>
        <begin position="56"/>
        <end position="77"/>
    </location>
</feature>
<dbReference type="EMBL" id="CADEPM010000004">
    <property type="protein sequence ID" value="CAB3405033.1"/>
    <property type="molecule type" value="Genomic_DNA"/>
</dbReference>
<evidence type="ECO:0000256" key="1">
    <source>
        <dbReference type="SAM" id="Phobius"/>
    </source>
</evidence>
<protein>
    <submittedName>
        <fullName evidence="2">Uncharacterized protein</fullName>
    </submittedName>
</protein>
<evidence type="ECO:0000313" key="2">
    <source>
        <dbReference type="EMBL" id="CAB3405033.1"/>
    </source>
</evidence>
<comment type="caution">
    <text evidence="2">The sequence shown here is derived from an EMBL/GenBank/DDBJ whole genome shotgun (WGS) entry which is preliminary data.</text>
</comment>
<proteinExistence type="predicted"/>
<organism evidence="2 3">
    <name type="scientific">Caenorhabditis bovis</name>
    <dbReference type="NCBI Taxonomy" id="2654633"/>
    <lineage>
        <taxon>Eukaryota</taxon>
        <taxon>Metazoa</taxon>
        <taxon>Ecdysozoa</taxon>
        <taxon>Nematoda</taxon>
        <taxon>Chromadorea</taxon>
        <taxon>Rhabditida</taxon>
        <taxon>Rhabditina</taxon>
        <taxon>Rhabditomorpha</taxon>
        <taxon>Rhabditoidea</taxon>
        <taxon>Rhabditidae</taxon>
        <taxon>Peloderinae</taxon>
        <taxon>Caenorhabditis</taxon>
    </lineage>
</organism>
<keyword evidence="1" id="KW-1133">Transmembrane helix</keyword>